<dbReference type="PROSITE" id="PS51473">
    <property type="entry name" value="GNK2"/>
    <property type="match status" value="1"/>
</dbReference>
<dbReference type="InterPro" id="IPR038408">
    <property type="entry name" value="GNK2_sf"/>
</dbReference>
<evidence type="ECO:0000256" key="14">
    <source>
        <dbReference type="ARBA" id="ARBA00038393"/>
    </source>
</evidence>
<dbReference type="Pfam" id="PF01657">
    <property type="entry name" value="Stress-antifung"/>
    <property type="match status" value="1"/>
</dbReference>
<dbReference type="InterPro" id="IPR002902">
    <property type="entry name" value="GNK2"/>
</dbReference>
<keyword evidence="3" id="KW-0295">Fungicide</keyword>
<organism evidence="17">
    <name type="scientific">Eucalyptus grandis</name>
    <name type="common">Flooded gum</name>
    <dbReference type="NCBI Taxonomy" id="71139"/>
    <lineage>
        <taxon>Eukaryota</taxon>
        <taxon>Viridiplantae</taxon>
        <taxon>Streptophyta</taxon>
        <taxon>Embryophyta</taxon>
        <taxon>Tracheophyta</taxon>
        <taxon>Spermatophyta</taxon>
        <taxon>Magnoliopsida</taxon>
        <taxon>eudicotyledons</taxon>
        <taxon>Gunneridae</taxon>
        <taxon>Pentapetalae</taxon>
        <taxon>rosids</taxon>
        <taxon>malvids</taxon>
        <taxon>Myrtales</taxon>
        <taxon>Myrtaceae</taxon>
        <taxon>Myrtoideae</taxon>
        <taxon>Eucalypteae</taxon>
        <taxon>Eucalyptus</taxon>
    </lineage>
</organism>
<evidence type="ECO:0000256" key="1">
    <source>
        <dbReference type="ARBA" id="ARBA00004251"/>
    </source>
</evidence>
<evidence type="ECO:0000256" key="5">
    <source>
        <dbReference type="ARBA" id="ARBA00022729"/>
    </source>
</evidence>
<name>A0A059DE19_EUCGR</name>
<evidence type="ECO:0000256" key="7">
    <source>
        <dbReference type="ARBA" id="ARBA00022737"/>
    </source>
</evidence>
<keyword evidence="8" id="KW-0611">Plant defense</keyword>
<keyword evidence="9" id="KW-0965">Cell junction</keyword>
<feature type="signal peptide" evidence="15">
    <location>
        <begin position="1"/>
        <end position="23"/>
    </location>
</feature>
<keyword evidence="4" id="KW-0945">Host-virus interaction</keyword>
<keyword evidence="11" id="KW-0465">Mannose-binding</keyword>
<dbReference type="EMBL" id="KK198753">
    <property type="protein sequence ID" value="KCW88455.1"/>
    <property type="molecule type" value="Genomic_DNA"/>
</dbReference>
<evidence type="ECO:0000256" key="6">
    <source>
        <dbReference type="ARBA" id="ARBA00022734"/>
    </source>
</evidence>
<reference evidence="17" key="1">
    <citation type="submission" date="2013-07" db="EMBL/GenBank/DDBJ databases">
        <title>The genome of Eucalyptus grandis.</title>
        <authorList>
            <person name="Schmutz J."/>
            <person name="Hayes R."/>
            <person name="Myburg A."/>
            <person name="Tuskan G."/>
            <person name="Grattapaglia D."/>
            <person name="Rokhsar D.S."/>
        </authorList>
    </citation>
    <scope>NUCLEOTIDE SEQUENCE</scope>
    <source>
        <tissue evidence="17">Leaf extractions</tissue>
    </source>
</reference>
<comment type="similarity">
    <text evidence="14">Belongs to the cysteine-rich repeat secretory protein family. Plasmodesmata-located proteins (PDLD) subfamily.</text>
</comment>
<dbReference type="GO" id="GO:0005886">
    <property type="term" value="C:plasma membrane"/>
    <property type="evidence" value="ECO:0007669"/>
    <property type="project" value="UniProtKB-SubCell"/>
</dbReference>
<keyword evidence="10" id="KW-0044">Antibiotic</keyword>
<dbReference type="GO" id="GO:0042742">
    <property type="term" value="P:defense response to bacterium"/>
    <property type="evidence" value="ECO:0007669"/>
    <property type="project" value="UniProtKB-KW"/>
</dbReference>
<evidence type="ECO:0000259" key="16">
    <source>
        <dbReference type="PROSITE" id="PS51473"/>
    </source>
</evidence>
<feature type="chain" id="PRO_5001575273" description="Gnk2-homologous domain-containing protein" evidence="15">
    <location>
        <begin position="24"/>
        <end position="119"/>
    </location>
</feature>
<dbReference type="PANTHER" id="PTHR32080">
    <property type="entry name" value="ANTIFUNGAL PROTEIN GINKBILOBIN-2-LIKE"/>
    <property type="match status" value="1"/>
</dbReference>
<dbReference type="InParanoid" id="A0A059DE19"/>
<evidence type="ECO:0000256" key="13">
    <source>
        <dbReference type="ARBA" id="ARBA00024184"/>
    </source>
</evidence>
<comment type="subcellular location">
    <subcellularLocation>
        <location evidence="13">Cell junction</location>
        <location evidence="13">Plasmodesma</location>
    </subcellularLocation>
    <subcellularLocation>
        <location evidence="1">Cell membrane</location>
        <topology evidence="1">Single-pass type I membrane protein</topology>
    </subcellularLocation>
</comment>
<dbReference type="AlphaFoldDB" id="A0A059DE19"/>
<evidence type="ECO:0000313" key="17">
    <source>
        <dbReference type="EMBL" id="KCW88455.1"/>
    </source>
</evidence>
<evidence type="ECO:0000256" key="9">
    <source>
        <dbReference type="ARBA" id="ARBA00022949"/>
    </source>
</evidence>
<evidence type="ECO:0000256" key="3">
    <source>
        <dbReference type="ARBA" id="ARBA00022577"/>
    </source>
</evidence>
<gene>
    <name evidence="17" type="ORF">EUGRSUZ_A00843</name>
</gene>
<evidence type="ECO:0000256" key="2">
    <source>
        <dbReference type="ARBA" id="ARBA00022529"/>
    </source>
</evidence>
<keyword evidence="2" id="KW-0929">Antimicrobial</keyword>
<keyword evidence="12" id="KW-1015">Disulfide bond</keyword>
<dbReference type="KEGG" id="egr:104454146"/>
<accession>A0A059DE19</accession>
<dbReference type="OrthoDB" id="1888914at2759"/>
<dbReference type="GO" id="GO:0031640">
    <property type="term" value="P:killing of cells of another organism"/>
    <property type="evidence" value="ECO:0007669"/>
    <property type="project" value="UniProtKB-KW"/>
</dbReference>
<dbReference type="Gene3D" id="3.30.430.20">
    <property type="entry name" value="Gnk2 domain, C-X8-C-X2-C motif"/>
    <property type="match status" value="1"/>
</dbReference>
<feature type="domain" description="Gnk2-homologous" evidence="16">
    <location>
        <begin position="27"/>
        <end position="119"/>
    </location>
</feature>
<evidence type="ECO:0000256" key="4">
    <source>
        <dbReference type="ARBA" id="ARBA00022581"/>
    </source>
</evidence>
<keyword evidence="7" id="KW-0677">Repeat</keyword>
<dbReference type="GO" id="GO:0050832">
    <property type="term" value="P:defense response to fungus"/>
    <property type="evidence" value="ECO:0007669"/>
    <property type="project" value="UniProtKB-KW"/>
</dbReference>
<dbReference type="InterPro" id="IPR051378">
    <property type="entry name" value="Cell2Cell_Antifungal"/>
</dbReference>
<dbReference type="Gramene" id="KCW88455">
    <property type="protein sequence ID" value="KCW88455"/>
    <property type="gene ID" value="EUGRSUZ_A00843"/>
</dbReference>
<keyword evidence="6" id="KW-0430">Lectin</keyword>
<evidence type="ECO:0000256" key="8">
    <source>
        <dbReference type="ARBA" id="ARBA00022821"/>
    </source>
</evidence>
<protein>
    <recommendedName>
        <fullName evidence="16">Gnk2-homologous domain-containing protein</fullName>
    </recommendedName>
</protein>
<evidence type="ECO:0000256" key="11">
    <source>
        <dbReference type="ARBA" id="ARBA00023035"/>
    </source>
</evidence>
<dbReference type="PANTHER" id="PTHR32080:SF54">
    <property type="entry name" value="GNK2-HOMOLOGOUS DOMAIN-CONTAINING PROTEIN"/>
    <property type="match status" value="1"/>
</dbReference>
<evidence type="ECO:0000256" key="10">
    <source>
        <dbReference type="ARBA" id="ARBA00023022"/>
    </source>
</evidence>
<dbReference type="GO" id="GO:0005537">
    <property type="term" value="F:D-mannose binding"/>
    <property type="evidence" value="ECO:0007669"/>
    <property type="project" value="UniProtKB-KW"/>
</dbReference>
<keyword evidence="5 15" id="KW-0732">Signal</keyword>
<proteinExistence type="inferred from homology"/>
<sequence length="119" mass="12622">MDTPSRVGIMLMLSLLIFNVVKGAPRTGIVNRACNTGSYSSDNPYANNMTYILEDMVTVTPNHADYDYSTTSPYTVAAAYGLATCSQALSYSNCGKCTGSVKSPILAICPNSGHVLALK</sequence>
<evidence type="ECO:0000256" key="15">
    <source>
        <dbReference type="SAM" id="SignalP"/>
    </source>
</evidence>
<evidence type="ECO:0000256" key="12">
    <source>
        <dbReference type="ARBA" id="ARBA00023157"/>
    </source>
</evidence>
<dbReference type="GO" id="GO:0009506">
    <property type="term" value="C:plasmodesma"/>
    <property type="evidence" value="ECO:0000318"/>
    <property type="project" value="GO_Central"/>
</dbReference>